<feature type="region of interest" description="Disordered" evidence="1">
    <location>
        <begin position="1"/>
        <end position="43"/>
    </location>
</feature>
<keyword evidence="3" id="KW-1185">Reference proteome</keyword>
<reference evidence="2 3" key="1">
    <citation type="journal article" date="2023" name="Arcadia Sci">
        <title>De novo assembly of a long-read Amblyomma americanum tick genome.</title>
        <authorList>
            <person name="Chou S."/>
            <person name="Poskanzer K.E."/>
            <person name="Rollins M."/>
            <person name="Thuy-Boun P.S."/>
        </authorList>
    </citation>
    <scope>NUCLEOTIDE SEQUENCE [LARGE SCALE GENOMIC DNA]</scope>
    <source>
        <strain evidence="2">F_SG_1</strain>
        <tissue evidence="2">Salivary glands</tissue>
    </source>
</reference>
<dbReference type="Proteomes" id="UP001321473">
    <property type="component" value="Unassembled WGS sequence"/>
</dbReference>
<evidence type="ECO:0000313" key="3">
    <source>
        <dbReference type="Proteomes" id="UP001321473"/>
    </source>
</evidence>
<proteinExistence type="predicted"/>
<organism evidence="2 3">
    <name type="scientific">Amblyomma americanum</name>
    <name type="common">Lone star tick</name>
    <dbReference type="NCBI Taxonomy" id="6943"/>
    <lineage>
        <taxon>Eukaryota</taxon>
        <taxon>Metazoa</taxon>
        <taxon>Ecdysozoa</taxon>
        <taxon>Arthropoda</taxon>
        <taxon>Chelicerata</taxon>
        <taxon>Arachnida</taxon>
        <taxon>Acari</taxon>
        <taxon>Parasitiformes</taxon>
        <taxon>Ixodida</taxon>
        <taxon>Ixodoidea</taxon>
        <taxon>Ixodidae</taxon>
        <taxon>Amblyomminae</taxon>
        <taxon>Amblyomma</taxon>
    </lineage>
</organism>
<evidence type="ECO:0000313" key="2">
    <source>
        <dbReference type="EMBL" id="KAK8772547.1"/>
    </source>
</evidence>
<name>A0AAQ4ECP3_AMBAM</name>
<sequence>MLDKGTHCARHYGGSKRTIKAAARSSKISASEKFIPSAGKDHGPRLQVWRPQVHLHQAVQVRHRRVPLRQLQKIMNMSRIADECNLRSRTLRTLAQE</sequence>
<dbReference type="AlphaFoldDB" id="A0AAQ4ECP3"/>
<feature type="compositionally biased region" description="Basic residues" evidence="1">
    <location>
        <begin position="7"/>
        <end position="19"/>
    </location>
</feature>
<gene>
    <name evidence="2" type="ORF">V5799_024205</name>
</gene>
<dbReference type="EMBL" id="JARKHS020018128">
    <property type="protein sequence ID" value="KAK8772547.1"/>
    <property type="molecule type" value="Genomic_DNA"/>
</dbReference>
<comment type="caution">
    <text evidence="2">The sequence shown here is derived from an EMBL/GenBank/DDBJ whole genome shotgun (WGS) entry which is preliminary data.</text>
</comment>
<feature type="compositionally biased region" description="Low complexity" evidence="1">
    <location>
        <begin position="20"/>
        <end position="31"/>
    </location>
</feature>
<evidence type="ECO:0000256" key="1">
    <source>
        <dbReference type="SAM" id="MobiDB-lite"/>
    </source>
</evidence>
<protein>
    <submittedName>
        <fullName evidence="2">Uncharacterized protein</fullName>
    </submittedName>
</protein>
<accession>A0AAQ4ECP3</accession>